<feature type="transmembrane region" description="Helical" evidence="1">
    <location>
        <begin position="24"/>
        <end position="44"/>
    </location>
</feature>
<keyword evidence="1" id="KW-1133">Transmembrane helix</keyword>
<dbReference type="AlphaFoldDB" id="A0A377I0U4"/>
<dbReference type="Proteomes" id="UP000254867">
    <property type="component" value="Unassembled WGS sequence"/>
</dbReference>
<protein>
    <submittedName>
        <fullName evidence="2">Uncharacterized protein</fullName>
    </submittedName>
</protein>
<keyword evidence="1" id="KW-0812">Transmembrane</keyword>
<evidence type="ECO:0000313" key="2">
    <source>
        <dbReference type="EMBL" id="STO63590.1"/>
    </source>
</evidence>
<dbReference type="EMBL" id="UGHH01000002">
    <property type="protein sequence ID" value="STO63590.1"/>
    <property type="molecule type" value="Genomic_DNA"/>
</dbReference>
<sequence length="48" mass="5319">MVTEDFKKVAVSFAGGDGGNPNSDVWFCGLEWGLVMKLLLMIFIRNLV</sequence>
<keyword evidence="1" id="KW-0472">Membrane</keyword>
<evidence type="ECO:0000313" key="3">
    <source>
        <dbReference type="Proteomes" id="UP000254867"/>
    </source>
</evidence>
<gene>
    <name evidence="2" type="ORF">NCTC10794_00626</name>
</gene>
<evidence type="ECO:0000256" key="1">
    <source>
        <dbReference type="SAM" id="Phobius"/>
    </source>
</evidence>
<organism evidence="2 3">
    <name type="scientific">Haemophilus parahaemolyticus</name>
    <dbReference type="NCBI Taxonomy" id="735"/>
    <lineage>
        <taxon>Bacteria</taxon>
        <taxon>Pseudomonadati</taxon>
        <taxon>Pseudomonadota</taxon>
        <taxon>Gammaproteobacteria</taxon>
        <taxon>Pasteurellales</taxon>
        <taxon>Pasteurellaceae</taxon>
        <taxon>Haemophilus</taxon>
    </lineage>
</organism>
<accession>A0A377I0U4</accession>
<proteinExistence type="predicted"/>
<reference evidence="2 3" key="1">
    <citation type="submission" date="2018-06" db="EMBL/GenBank/DDBJ databases">
        <authorList>
            <consortium name="Pathogen Informatics"/>
            <person name="Doyle S."/>
        </authorList>
    </citation>
    <scope>NUCLEOTIDE SEQUENCE [LARGE SCALE GENOMIC DNA]</scope>
    <source>
        <strain evidence="2 3">NCTC10794</strain>
    </source>
</reference>
<name>A0A377I0U4_HAEPH</name>